<keyword evidence="3" id="KW-1185">Reference proteome</keyword>
<dbReference type="InterPro" id="IPR028259">
    <property type="entry name" value="AP2-like_int_N"/>
</dbReference>
<name>A0ABS3RA70_9ACTN</name>
<sequence length="75" mass="8410">MNGKELASRCPQLRHEGGTWNPRHGTWYFYLELDAGPGGKRRRVRRGGFTTQEGAENALEDALCRALRGLDPGVR</sequence>
<feature type="domain" description="AP2-like integrase N-terminal" evidence="1">
    <location>
        <begin position="26"/>
        <end position="61"/>
    </location>
</feature>
<reference evidence="2 3" key="1">
    <citation type="submission" date="2021-03" db="EMBL/GenBank/DDBJ databases">
        <authorList>
            <person name="Kanchanasin P."/>
            <person name="Saeng-In P."/>
            <person name="Phongsopitanun W."/>
            <person name="Yuki M."/>
            <person name="Kudo T."/>
            <person name="Ohkuma M."/>
            <person name="Tanasupawat S."/>
        </authorList>
    </citation>
    <scope>NUCLEOTIDE SEQUENCE [LARGE SCALE GENOMIC DNA]</scope>
    <source>
        <strain evidence="2 3">L46</strain>
    </source>
</reference>
<dbReference type="Proteomes" id="UP000666915">
    <property type="component" value="Unassembled WGS sequence"/>
</dbReference>
<dbReference type="EMBL" id="JAGEOK010000030">
    <property type="protein sequence ID" value="MBO2443144.1"/>
    <property type="molecule type" value="Genomic_DNA"/>
</dbReference>
<dbReference type="GO" id="GO:0003677">
    <property type="term" value="F:DNA binding"/>
    <property type="evidence" value="ECO:0007669"/>
    <property type="project" value="UniProtKB-KW"/>
</dbReference>
<keyword evidence="2" id="KW-0238">DNA-binding</keyword>
<evidence type="ECO:0000259" key="1">
    <source>
        <dbReference type="Pfam" id="PF14657"/>
    </source>
</evidence>
<protein>
    <submittedName>
        <fullName evidence="2">Arm DNA-binding domain-containing protein</fullName>
    </submittedName>
</protein>
<comment type="caution">
    <text evidence="2">The sequence shown here is derived from an EMBL/GenBank/DDBJ whole genome shotgun (WGS) entry which is preliminary data.</text>
</comment>
<evidence type="ECO:0000313" key="2">
    <source>
        <dbReference type="EMBL" id="MBO2443144.1"/>
    </source>
</evidence>
<evidence type="ECO:0000313" key="3">
    <source>
        <dbReference type="Proteomes" id="UP000666915"/>
    </source>
</evidence>
<proteinExistence type="predicted"/>
<organism evidence="2 3">
    <name type="scientific">Actinomadura nitritigenes</name>
    <dbReference type="NCBI Taxonomy" id="134602"/>
    <lineage>
        <taxon>Bacteria</taxon>
        <taxon>Bacillati</taxon>
        <taxon>Actinomycetota</taxon>
        <taxon>Actinomycetes</taxon>
        <taxon>Streptosporangiales</taxon>
        <taxon>Thermomonosporaceae</taxon>
        <taxon>Actinomadura</taxon>
    </lineage>
</organism>
<accession>A0ABS3RA70</accession>
<gene>
    <name evidence="2" type="ORF">J4557_37020</name>
</gene>
<dbReference type="Pfam" id="PF14657">
    <property type="entry name" value="Arm-DNA-bind_4"/>
    <property type="match status" value="1"/>
</dbReference>